<feature type="domain" description="Coiled coil protein 74 C-terminal" evidence="4">
    <location>
        <begin position="204"/>
        <end position="254"/>
    </location>
</feature>
<evidence type="ECO:0000259" key="4">
    <source>
        <dbReference type="Pfam" id="PF14917"/>
    </source>
</evidence>
<reference evidence="5" key="5">
    <citation type="submission" date="2025-09" db="UniProtKB">
        <authorList>
            <consortium name="Ensembl"/>
        </authorList>
    </citation>
    <scope>IDENTIFICATION</scope>
</reference>
<reference evidence="6" key="3">
    <citation type="journal article" date="2014" name="Nature">
        <title>Elephant shark genome provides unique insights into gnathostome evolution.</title>
        <authorList>
            <consortium name="International Elephant Shark Genome Sequencing Consortium"/>
            <person name="Venkatesh B."/>
            <person name="Lee A.P."/>
            <person name="Ravi V."/>
            <person name="Maurya A.K."/>
            <person name="Lian M.M."/>
            <person name="Swann J.B."/>
            <person name="Ohta Y."/>
            <person name="Flajnik M.F."/>
            <person name="Sutoh Y."/>
            <person name="Kasahara M."/>
            <person name="Hoon S."/>
            <person name="Gangu V."/>
            <person name="Roy S.W."/>
            <person name="Irimia M."/>
            <person name="Korzh V."/>
            <person name="Kondrychyn I."/>
            <person name="Lim Z.W."/>
            <person name="Tay B.H."/>
            <person name="Tohari S."/>
            <person name="Kong K.W."/>
            <person name="Ho S."/>
            <person name="Lorente-Galdos B."/>
            <person name="Quilez J."/>
            <person name="Marques-Bonet T."/>
            <person name="Raney B.J."/>
            <person name="Ingham P.W."/>
            <person name="Tay A."/>
            <person name="Hillier L.W."/>
            <person name="Minx P."/>
            <person name="Boehm T."/>
            <person name="Wilson R.K."/>
            <person name="Brenner S."/>
            <person name="Warren W.C."/>
        </authorList>
    </citation>
    <scope>NUCLEOTIDE SEQUENCE [LARGE SCALE GENOMIC DNA]</scope>
</reference>
<reference evidence="6" key="2">
    <citation type="journal article" date="2007" name="PLoS Biol.">
        <title>Survey sequencing and comparative analysis of the elephant shark (Callorhinchus milii) genome.</title>
        <authorList>
            <person name="Venkatesh B."/>
            <person name="Kirkness E.F."/>
            <person name="Loh Y.H."/>
            <person name="Halpern A.L."/>
            <person name="Lee A.P."/>
            <person name="Johnson J."/>
            <person name="Dandona N."/>
            <person name="Viswanathan L.D."/>
            <person name="Tay A."/>
            <person name="Venter J.C."/>
            <person name="Strausberg R.L."/>
            <person name="Brenner S."/>
        </authorList>
    </citation>
    <scope>NUCLEOTIDE SEQUENCE [LARGE SCALE GENOMIC DNA]</scope>
</reference>
<name>A0A4W3IVW2_CALMI</name>
<evidence type="ECO:0000313" key="6">
    <source>
        <dbReference type="Proteomes" id="UP000314986"/>
    </source>
</evidence>
<dbReference type="PANTHER" id="PTHR14882:SF5">
    <property type="entry name" value="COILED-COIL DOMAIN CONTAINING 74A"/>
    <property type="match status" value="1"/>
</dbReference>
<dbReference type="Pfam" id="PF14916">
    <property type="entry name" value="CCDC92"/>
    <property type="match status" value="1"/>
</dbReference>
<proteinExistence type="predicted"/>
<keyword evidence="1 2" id="KW-0175">Coiled coil</keyword>
<dbReference type="Pfam" id="PF14917">
    <property type="entry name" value="CCDC74_C"/>
    <property type="match status" value="2"/>
</dbReference>
<protein>
    <recommendedName>
        <fullName evidence="7">CCDC92/74 N-terminal domain-containing protein</fullName>
    </recommendedName>
</protein>
<dbReference type="AlphaFoldDB" id="A0A4W3IVW2"/>
<accession>A0A4W3IVW2</accession>
<feature type="coiled-coil region" evidence="2">
    <location>
        <begin position="66"/>
        <end position="93"/>
    </location>
</feature>
<evidence type="ECO:0008006" key="7">
    <source>
        <dbReference type="Google" id="ProtNLM"/>
    </source>
</evidence>
<evidence type="ECO:0000313" key="5">
    <source>
        <dbReference type="Ensembl" id="ENSCMIP00000030358.1"/>
    </source>
</evidence>
<dbReference type="InterPro" id="IPR029422">
    <property type="entry name" value="CCDC74_C"/>
</dbReference>
<evidence type="ECO:0000259" key="3">
    <source>
        <dbReference type="Pfam" id="PF14916"/>
    </source>
</evidence>
<dbReference type="Proteomes" id="UP000314986">
    <property type="component" value="Unassembled WGS sequence"/>
</dbReference>
<keyword evidence="6" id="KW-1185">Reference proteome</keyword>
<evidence type="ECO:0000256" key="2">
    <source>
        <dbReference type="SAM" id="Coils"/>
    </source>
</evidence>
<reference evidence="6" key="1">
    <citation type="journal article" date="2006" name="Science">
        <title>Ancient noncoding elements conserved in the human genome.</title>
        <authorList>
            <person name="Venkatesh B."/>
            <person name="Kirkness E.F."/>
            <person name="Loh Y.H."/>
            <person name="Halpern A.L."/>
            <person name="Lee A.P."/>
            <person name="Johnson J."/>
            <person name="Dandona N."/>
            <person name="Viswanathan L.D."/>
            <person name="Tay A."/>
            <person name="Venter J.C."/>
            <person name="Strausberg R.L."/>
            <person name="Brenner S."/>
        </authorList>
    </citation>
    <scope>NUCLEOTIDE SEQUENCE [LARGE SCALE GENOMIC DNA]</scope>
</reference>
<dbReference type="OMA" id="HKNKRIP"/>
<sequence>HPNMLKTAGKIYLKIRKPGIQRQFKRPEIESSDIQLKTKCDQLFGYQDVDPWQRVSALEKNLTFLQQQHSDTLGKLHEEIELLKQENKVLTNSTRTADTEQRKLYVVATNRHLFPCGRSWRGEVAQPVMALPGALDHTQMLIISLTPLLVQINHSLPPRPPTLQECQLIIQHMHSTSDLQSREVTTTCFISHPTALGNQSLFPVSCPATTNVQLKCSRLPIADRVVLPALKQTVGNRVSERQKRVQTVQKSRYRKVLL</sequence>
<dbReference type="InParanoid" id="A0A4W3IVW2"/>
<dbReference type="Ensembl" id="ENSCMIT00000030825.1">
    <property type="protein sequence ID" value="ENSCMIP00000030358.1"/>
    <property type="gene ID" value="ENSCMIG00000013066.1"/>
</dbReference>
<organism evidence="5 6">
    <name type="scientific">Callorhinchus milii</name>
    <name type="common">Ghost shark</name>
    <dbReference type="NCBI Taxonomy" id="7868"/>
    <lineage>
        <taxon>Eukaryota</taxon>
        <taxon>Metazoa</taxon>
        <taxon>Chordata</taxon>
        <taxon>Craniata</taxon>
        <taxon>Vertebrata</taxon>
        <taxon>Chondrichthyes</taxon>
        <taxon>Holocephali</taxon>
        <taxon>Chimaeriformes</taxon>
        <taxon>Callorhinchidae</taxon>
        <taxon>Callorhinchus</taxon>
    </lineage>
</organism>
<dbReference type="PANTHER" id="PTHR14882">
    <property type="entry name" value="COILED-COIL DOMAIN-CONTAINING 74A"/>
    <property type="match status" value="1"/>
</dbReference>
<feature type="domain" description="CCDC92/74 N-terminal" evidence="3">
    <location>
        <begin position="53"/>
        <end position="93"/>
    </location>
</feature>
<evidence type="ECO:0000256" key="1">
    <source>
        <dbReference type="ARBA" id="ARBA00023054"/>
    </source>
</evidence>
<dbReference type="InterPro" id="IPR040370">
    <property type="entry name" value="CCDC74A/CCDC74B/CCDC92"/>
</dbReference>
<dbReference type="InterPro" id="IPR039496">
    <property type="entry name" value="CCDC92/74_N"/>
</dbReference>
<dbReference type="STRING" id="7868.ENSCMIP00000030358"/>
<reference evidence="5" key="4">
    <citation type="submission" date="2025-08" db="UniProtKB">
        <authorList>
            <consortium name="Ensembl"/>
        </authorList>
    </citation>
    <scope>IDENTIFICATION</scope>
</reference>
<feature type="domain" description="Coiled coil protein 74 C-terminal" evidence="4">
    <location>
        <begin position="158"/>
        <end position="185"/>
    </location>
</feature>